<evidence type="ECO:0000256" key="2">
    <source>
        <dbReference type="ARBA" id="ARBA00023125"/>
    </source>
</evidence>
<keyword evidence="1" id="KW-0805">Transcription regulation</keyword>
<dbReference type="Proteomes" id="UP001501231">
    <property type="component" value="Unassembled WGS sequence"/>
</dbReference>
<name>A0ABN3IPB0_9ACTN</name>
<keyword evidence="6" id="KW-1185">Reference proteome</keyword>
<evidence type="ECO:0000259" key="4">
    <source>
        <dbReference type="PROSITE" id="PS50949"/>
    </source>
</evidence>
<feature type="domain" description="HTH gntR-type" evidence="4">
    <location>
        <begin position="1"/>
        <end position="58"/>
    </location>
</feature>
<dbReference type="InterPro" id="IPR036390">
    <property type="entry name" value="WH_DNA-bd_sf"/>
</dbReference>
<evidence type="ECO:0000256" key="1">
    <source>
        <dbReference type="ARBA" id="ARBA00023015"/>
    </source>
</evidence>
<dbReference type="EMBL" id="BAAARW010000006">
    <property type="protein sequence ID" value="GAA2410278.1"/>
    <property type="molecule type" value="Genomic_DNA"/>
</dbReference>
<dbReference type="InterPro" id="IPR000524">
    <property type="entry name" value="Tscrpt_reg_HTH_GntR"/>
</dbReference>
<dbReference type="InterPro" id="IPR036388">
    <property type="entry name" value="WH-like_DNA-bd_sf"/>
</dbReference>
<evidence type="ECO:0000256" key="3">
    <source>
        <dbReference type="ARBA" id="ARBA00023163"/>
    </source>
</evidence>
<dbReference type="SUPFAM" id="SSF46785">
    <property type="entry name" value="Winged helix' DNA-binding domain"/>
    <property type="match status" value="1"/>
</dbReference>
<dbReference type="PROSITE" id="PS50949">
    <property type="entry name" value="HTH_GNTR"/>
    <property type="match status" value="1"/>
</dbReference>
<evidence type="ECO:0000313" key="5">
    <source>
        <dbReference type="EMBL" id="GAA2410278.1"/>
    </source>
</evidence>
<protein>
    <submittedName>
        <fullName evidence="5">GntR family transcriptional regulator</fullName>
    </submittedName>
</protein>
<dbReference type="InterPro" id="IPR008920">
    <property type="entry name" value="TF_FadR/GntR_C"/>
</dbReference>
<dbReference type="Gene3D" id="1.20.120.530">
    <property type="entry name" value="GntR ligand-binding domain-like"/>
    <property type="match status" value="1"/>
</dbReference>
<dbReference type="SMART" id="SM00345">
    <property type="entry name" value="HTH_GNTR"/>
    <property type="match status" value="1"/>
</dbReference>
<organism evidence="5 6">
    <name type="scientific">Actinomadura vinacea</name>
    <dbReference type="NCBI Taxonomy" id="115336"/>
    <lineage>
        <taxon>Bacteria</taxon>
        <taxon>Bacillati</taxon>
        <taxon>Actinomycetota</taxon>
        <taxon>Actinomycetes</taxon>
        <taxon>Streptosporangiales</taxon>
        <taxon>Thermomonosporaceae</taxon>
        <taxon>Actinomadura</taxon>
    </lineage>
</organism>
<dbReference type="Pfam" id="PF00392">
    <property type="entry name" value="GntR"/>
    <property type="match status" value="1"/>
</dbReference>
<keyword evidence="2" id="KW-0238">DNA-binding</keyword>
<gene>
    <name evidence="5" type="ORF">GCM10010191_18820</name>
</gene>
<dbReference type="PANTHER" id="PTHR43537:SF45">
    <property type="entry name" value="GNTR FAMILY REGULATORY PROTEIN"/>
    <property type="match status" value="1"/>
</dbReference>
<reference evidence="5 6" key="1">
    <citation type="journal article" date="2019" name="Int. J. Syst. Evol. Microbiol.">
        <title>The Global Catalogue of Microorganisms (GCM) 10K type strain sequencing project: providing services to taxonomists for standard genome sequencing and annotation.</title>
        <authorList>
            <consortium name="The Broad Institute Genomics Platform"/>
            <consortium name="The Broad Institute Genome Sequencing Center for Infectious Disease"/>
            <person name="Wu L."/>
            <person name="Ma J."/>
        </authorList>
    </citation>
    <scope>NUCLEOTIDE SEQUENCE [LARGE SCALE GENOMIC DNA]</scope>
    <source>
        <strain evidence="5 6">JCM 3325</strain>
    </source>
</reference>
<proteinExistence type="predicted"/>
<dbReference type="Pfam" id="PF07729">
    <property type="entry name" value="FCD"/>
    <property type="match status" value="1"/>
</dbReference>
<comment type="caution">
    <text evidence="5">The sequence shown here is derived from an EMBL/GenBank/DDBJ whole genome shotgun (WGS) entry which is preliminary data.</text>
</comment>
<dbReference type="PANTHER" id="PTHR43537">
    <property type="entry name" value="TRANSCRIPTIONAL REGULATOR, GNTR FAMILY"/>
    <property type="match status" value="1"/>
</dbReference>
<keyword evidence="3" id="KW-0804">Transcription</keyword>
<evidence type="ECO:0000313" key="6">
    <source>
        <dbReference type="Proteomes" id="UP001501231"/>
    </source>
</evidence>
<dbReference type="SUPFAM" id="SSF48008">
    <property type="entry name" value="GntR ligand-binding domain-like"/>
    <property type="match status" value="1"/>
</dbReference>
<dbReference type="InterPro" id="IPR011711">
    <property type="entry name" value="GntR_C"/>
</dbReference>
<accession>A0ABN3IPB0</accession>
<sequence length="204" mass="22966">MLEELFEGRLKSGDRIDLDEVCEALGVSRLPVREAIVMLERDGIVSTKYHRGVYVEPFDAESIMDDFEIMGVLSGIALRRLTDKRDSETIAALQRLVDELRSADPEDGERVFELVQQIITLEHRAGGSRRLRAELRSYQGFLPQAFRVGAGRNHADTVRAHDLVVRAIAEGDGEQAARHRLEDFRDAGERVVRELERRGVLSGA</sequence>
<dbReference type="Gene3D" id="1.10.10.10">
    <property type="entry name" value="Winged helix-like DNA-binding domain superfamily/Winged helix DNA-binding domain"/>
    <property type="match status" value="1"/>
</dbReference>